<protein>
    <submittedName>
        <fullName evidence="2">Uncharacterized protein</fullName>
    </submittedName>
</protein>
<keyword evidence="3" id="KW-1185">Reference proteome</keyword>
<evidence type="ECO:0000256" key="1">
    <source>
        <dbReference type="SAM" id="MobiDB-lite"/>
    </source>
</evidence>
<gene>
    <name evidence="2" type="ORF">PENFLA_c027G07413</name>
</gene>
<dbReference type="EMBL" id="MLQL01000027">
    <property type="protein sequence ID" value="OQE16487.1"/>
    <property type="molecule type" value="Genomic_DNA"/>
</dbReference>
<reference evidence="3" key="1">
    <citation type="journal article" date="2017" name="Nat. Microbiol.">
        <title>Global analysis of biosynthetic gene clusters reveals vast potential of secondary metabolite production in Penicillium species.</title>
        <authorList>
            <person name="Nielsen J.C."/>
            <person name="Grijseels S."/>
            <person name="Prigent S."/>
            <person name="Ji B."/>
            <person name="Dainat J."/>
            <person name="Nielsen K.F."/>
            <person name="Frisvad J.C."/>
            <person name="Workman M."/>
            <person name="Nielsen J."/>
        </authorList>
    </citation>
    <scope>NUCLEOTIDE SEQUENCE [LARGE SCALE GENOMIC DNA]</scope>
    <source>
        <strain evidence="3">IBT 14082</strain>
    </source>
</reference>
<feature type="compositionally biased region" description="Basic and acidic residues" evidence="1">
    <location>
        <begin position="19"/>
        <end position="29"/>
    </location>
</feature>
<feature type="region of interest" description="Disordered" evidence="1">
    <location>
        <begin position="1"/>
        <end position="29"/>
    </location>
</feature>
<comment type="caution">
    <text evidence="2">The sequence shown here is derived from an EMBL/GenBank/DDBJ whole genome shotgun (WGS) entry which is preliminary data.</text>
</comment>
<dbReference type="Proteomes" id="UP000191342">
    <property type="component" value="Unassembled WGS sequence"/>
</dbReference>
<organism evidence="2 3">
    <name type="scientific">Penicillium flavigenum</name>
    <dbReference type="NCBI Taxonomy" id="254877"/>
    <lineage>
        <taxon>Eukaryota</taxon>
        <taxon>Fungi</taxon>
        <taxon>Dikarya</taxon>
        <taxon>Ascomycota</taxon>
        <taxon>Pezizomycotina</taxon>
        <taxon>Eurotiomycetes</taxon>
        <taxon>Eurotiomycetidae</taxon>
        <taxon>Eurotiales</taxon>
        <taxon>Aspergillaceae</taxon>
        <taxon>Penicillium</taxon>
    </lineage>
</organism>
<name>A0A1V6SR15_9EURO</name>
<evidence type="ECO:0000313" key="3">
    <source>
        <dbReference type="Proteomes" id="UP000191342"/>
    </source>
</evidence>
<accession>A0A1V6SR15</accession>
<dbReference type="AlphaFoldDB" id="A0A1V6SR15"/>
<sequence>MQPADEPNQPTIDLTLPGEKTEDETKIERSGDIDALQRYRWNVVHQMEYYYTGLAVELLRVEQDLRSTVQEEQILAEKPVTTRSWPIYDDTQAKLQAI</sequence>
<proteinExistence type="predicted"/>
<dbReference type="OrthoDB" id="4364054at2759"/>
<evidence type="ECO:0000313" key="2">
    <source>
        <dbReference type="EMBL" id="OQE16487.1"/>
    </source>
</evidence>